<evidence type="ECO:0000256" key="1">
    <source>
        <dbReference type="SAM" id="Coils"/>
    </source>
</evidence>
<keyword evidence="4" id="KW-1185">Reference proteome</keyword>
<protein>
    <submittedName>
        <fullName evidence="3">Uncharacterized protein</fullName>
    </submittedName>
</protein>
<dbReference type="EMBL" id="KB446556">
    <property type="protein sequence ID" value="EME85848.1"/>
    <property type="molecule type" value="Genomic_DNA"/>
</dbReference>
<feature type="coiled-coil region" evidence="1">
    <location>
        <begin position="296"/>
        <end position="323"/>
    </location>
</feature>
<dbReference type="KEGG" id="pfj:MYCFIDRAFT_194059"/>
<dbReference type="GeneID" id="19335365"/>
<keyword evidence="1" id="KW-0175">Coiled coil</keyword>
<evidence type="ECO:0000313" key="3">
    <source>
        <dbReference type="EMBL" id="EME85848.1"/>
    </source>
</evidence>
<dbReference type="HOGENOM" id="CLU_538751_0_0_1"/>
<dbReference type="Proteomes" id="UP000016932">
    <property type="component" value="Unassembled WGS sequence"/>
</dbReference>
<feature type="compositionally biased region" description="Basic and acidic residues" evidence="2">
    <location>
        <begin position="177"/>
        <end position="208"/>
    </location>
</feature>
<organism evidence="3 4">
    <name type="scientific">Pseudocercospora fijiensis (strain CIRAD86)</name>
    <name type="common">Black leaf streak disease fungus</name>
    <name type="synonym">Mycosphaerella fijiensis</name>
    <dbReference type="NCBI Taxonomy" id="383855"/>
    <lineage>
        <taxon>Eukaryota</taxon>
        <taxon>Fungi</taxon>
        <taxon>Dikarya</taxon>
        <taxon>Ascomycota</taxon>
        <taxon>Pezizomycotina</taxon>
        <taxon>Dothideomycetes</taxon>
        <taxon>Dothideomycetidae</taxon>
        <taxon>Mycosphaerellales</taxon>
        <taxon>Mycosphaerellaceae</taxon>
        <taxon>Pseudocercospora</taxon>
    </lineage>
</organism>
<evidence type="ECO:0000256" key="2">
    <source>
        <dbReference type="SAM" id="MobiDB-lite"/>
    </source>
</evidence>
<feature type="region of interest" description="Disordered" evidence="2">
    <location>
        <begin position="177"/>
        <end position="225"/>
    </location>
</feature>
<dbReference type="OrthoDB" id="3649324at2759"/>
<reference evidence="3 4" key="1">
    <citation type="journal article" date="2012" name="PLoS Pathog.">
        <title>Diverse lifestyles and strategies of plant pathogenesis encoded in the genomes of eighteen Dothideomycetes fungi.</title>
        <authorList>
            <person name="Ohm R.A."/>
            <person name="Feau N."/>
            <person name="Henrissat B."/>
            <person name="Schoch C.L."/>
            <person name="Horwitz B.A."/>
            <person name="Barry K.W."/>
            <person name="Condon B.J."/>
            <person name="Copeland A.C."/>
            <person name="Dhillon B."/>
            <person name="Glaser F."/>
            <person name="Hesse C.N."/>
            <person name="Kosti I."/>
            <person name="LaButti K."/>
            <person name="Lindquist E.A."/>
            <person name="Lucas S."/>
            <person name="Salamov A.A."/>
            <person name="Bradshaw R.E."/>
            <person name="Ciuffetti L."/>
            <person name="Hamelin R.C."/>
            <person name="Kema G.H.J."/>
            <person name="Lawrence C."/>
            <person name="Scott J.A."/>
            <person name="Spatafora J.W."/>
            <person name="Turgeon B.G."/>
            <person name="de Wit P.J.G.M."/>
            <person name="Zhong S."/>
            <person name="Goodwin S.B."/>
            <person name="Grigoriev I.V."/>
        </authorList>
    </citation>
    <scope>NUCLEOTIDE SEQUENCE [LARGE SCALE GENOMIC DNA]</scope>
    <source>
        <strain evidence="3 4">CIRAD86</strain>
    </source>
</reference>
<proteinExistence type="predicted"/>
<sequence>MFPGFWYLPKATMPPSTPKPSKDTVEQDETGTKTWETVLDGALDKIADLLNAHRAMQPLWKVVELGADAGEALQHRFSGPLRTDVTRDTAGVLCLQSILPIVSTVNLGFERSLLALALCVIIVPLHSILELHSTLSLLDAFSALGAFFLPDWLLSVANVLAILLGIIDNTQAGRELATGKDRASDSTDETKSCRSVEDAPKSKPELRRTSVSRNSDTAAPAAPTPNLTTILQGSLGIAQNNIKLLELARTTDRNLYNANVTSYRAKMAEMTEAHRAETADLQDRLVKASKACGQMQATSQQEIDGLRRLLSQAQKQIEAERNTIVKMRSFWEADVISKRNALTEKQTLLNQVTAKLDSTTKRFKDHAELTKSKESKRTTQAVQQQQKIQTLEYSLTRLQSDPSTSQDTLHATQTKLLEQRNDDLKEIQTLKHQLEDAQHISETSEKRVKTLRNWCEYWREAAASEHDMRIRADEEIELAKEGIEKIGGEEVEDARKEDEEDGFEMV</sequence>
<evidence type="ECO:0000313" key="4">
    <source>
        <dbReference type="Proteomes" id="UP000016932"/>
    </source>
</evidence>
<feature type="coiled-coil region" evidence="1">
    <location>
        <begin position="417"/>
        <end position="447"/>
    </location>
</feature>
<dbReference type="VEuPathDB" id="FungiDB:MYCFIDRAFT_194059"/>
<accession>M3B9B1</accession>
<dbReference type="RefSeq" id="XP_007923329.1">
    <property type="nucleotide sequence ID" value="XM_007925138.1"/>
</dbReference>
<dbReference type="AlphaFoldDB" id="M3B9B1"/>
<name>M3B9B1_PSEFD</name>
<gene>
    <name evidence="3" type="ORF">MYCFIDRAFT_194059</name>
</gene>